<sequence>MRDLSNEEKHENQRQGKLNEKLQSEVVGLRKDKEKQLNEILELQNQTIELKEQVDAALGAEEMLTTLTEKNLKLEEVIEQMEEEKSDLETLHEMNEELQENARETELELREELDLTNARLLEVGSL</sequence>
<name>A0A0L8GWH2_OCTBM</name>
<evidence type="ECO:0000313" key="2">
    <source>
        <dbReference type="EMBL" id="KOF81242.1"/>
    </source>
</evidence>
<organism evidence="2">
    <name type="scientific">Octopus bimaculoides</name>
    <name type="common">California two-spotted octopus</name>
    <dbReference type="NCBI Taxonomy" id="37653"/>
    <lineage>
        <taxon>Eukaryota</taxon>
        <taxon>Metazoa</taxon>
        <taxon>Spiralia</taxon>
        <taxon>Lophotrochozoa</taxon>
        <taxon>Mollusca</taxon>
        <taxon>Cephalopoda</taxon>
        <taxon>Coleoidea</taxon>
        <taxon>Octopodiformes</taxon>
        <taxon>Octopoda</taxon>
        <taxon>Incirrata</taxon>
        <taxon>Octopodidae</taxon>
        <taxon>Octopus</taxon>
    </lineage>
</organism>
<reference evidence="2" key="1">
    <citation type="submission" date="2015-07" db="EMBL/GenBank/DDBJ databases">
        <title>MeaNS - Measles Nucleotide Surveillance Program.</title>
        <authorList>
            <person name="Tran T."/>
            <person name="Druce J."/>
        </authorList>
    </citation>
    <scope>NUCLEOTIDE SEQUENCE</scope>
    <source>
        <strain evidence="2">UCB-OBI-ISO-001</strain>
        <tissue evidence="2">Gonad</tissue>
    </source>
</reference>
<protein>
    <submittedName>
        <fullName evidence="2">Uncharacterized protein</fullName>
    </submittedName>
</protein>
<dbReference type="EMBL" id="KQ420119">
    <property type="protein sequence ID" value="KOF81242.1"/>
    <property type="molecule type" value="Genomic_DNA"/>
</dbReference>
<dbReference type="AlphaFoldDB" id="A0A0L8GWH2"/>
<accession>A0A0L8GWH2</accession>
<dbReference type="OrthoDB" id="2130750at2759"/>
<evidence type="ECO:0000256" key="1">
    <source>
        <dbReference type="SAM" id="MobiDB-lite"/>
    </source>
</evidence>
<gene>
    <name evidence="2" type="ORF">OCBIM_22026810mg</name>
</gene>
<proteinExistence type="predicted"/>
<feature type="region of interest" description="Disordered" evidence="1">
    <location>
        <begin position="1"/>
        <end position="25"/>
    </location>
</feature>